<dbReference type="PANTHER" id="PTHR24074">
    <property type="entry name" value="CO-CHAPERONE PROTEIN DJLA"/>
    <property type="match status" value="1"/>
</dbReference>
<dbReference type="Gene3D" id="1.10.287.110">
    <property type="entry name" value="DnaJ domain"/>
    <property type="match status" value="1"/>
</dbReference>
<evidence type="ECO:0000313" key="3">
    <source>
        <dbReference type="Proteomes" id="UP000070133"/>
    </source>
</evidence>
<sequence length="162" mass="18735">MKEPTQPDHYRTLGLNVKATKSQIKQTFNKLAKKWHPDKNTPSKQIGATTFFQQLRDAYDTLTDAEQRKAYDAGYASIKALWDAYDRQAKVLELKKAKRSKFSQSMVVLRSATEDFSVHEHIITSRSEYMQRRLEKVAADENNKRILDMTDEEGDVICAYVN</sequence>
<protein>
    <recommendedName>
        <fullName evidence="1">J domain-containing protein</fullName>
    </recommendedName>
</protein>
<reference evidence="2 3" key="1">
    <citation type="submission" date="2015-07" db="EMBL/GenBank/DDBJ databases">
        <title>Comparative genomics of the Sigatoka disease complex on banana suggests a link between parallel evolutionary changes in Pseudocercospora fijiensis and Pseudocercospora eumusae and increased virulence on the banana host.</title>
        <authorList>
            <person name="Chang T.-C."/>
            <person name="Salvucci A."/>
            <person name="Crous P.W."/>
            <person name="Stergiopoulos I."/>
        </authorList>
    </citation>
    <scope>NUCLEOTIDE SEQUENCE [LARGE SCALE GENOMIC DNA]</scope>
    <source>
        <strain evidence="2 3">CBS 114824</strain>
    </source>
</reference>
<dbReference type="PROSITE" id="PS00636">
    <property type="entry name" value="DNAJ_1"/>
    <property type="match status" value="1"/>
</dbReference>
<comment type="caution">
    <text evidence="2">The sequence shown here is derived from an EMBL/GenBank/DDBJ whole genome shotgun (WGS) entry which is preliminary data.</text>
</comment>
<keyword evidence="3" id="KW-1185">Reference proteome</keyword>
<dbReference type="Pfam" id="PF00226">
    <property type="entry name" value="DnaJ"/>
    <property type="match status" value="1"/>
</dbReference>
<dbReference type="SUPFAM" id="SSF46565">
    <property type="entry name" value="Chaperone J-domain"/>
    <property type="match status" value="1"/>
</dbReference>
<dbReference type="SMART" id="SM00271">
    <property type="entry name" value="DnaJ"/>
    <property type="match status" value="1"/>
</dbReference>
<gene>
    <name evidence="2" type="ORF">AC578_10059</name>
</gene>
<dbReference type="AlphaFoldDB" id="A0A139H840"/>
<dbReference type="OrthoDB" id="442087at2759"/>
<feature type="domain" description="J" evidence="1">
    <location>
        <begin position="8"/>
        <end position="75"/>
    </location>
</feature>
<dbReference type="CDD" id="cd06257">
    <property type="entry name" value="DnaJ"/>
    <property type="match status" value="1"/>
</dbReference>
<dbReference type="STRING" id="321146.A0A139H840"/>
<dbReference type="InterPro" id="IPR018253">
    <property type="entry name" value="DnaJ_domain_CS"/>
</dbReference>
<dbReference type="EMBL" id="LFZN01000109">
    <property type="protein sequence ID" value="KXS98632.1"/>
    <property type="molecule type" value="Genomic_DNA"/>
</dbReference>
<dbReference type="InterPro" id="IPR036869">
    <property type="entry name" value="J_dom_sf"/>
</dbReference>
<evidence type="ECO:0000259" key="1">
    <source>
        <dbReference type="PROSITE" id="PS50076"/>
    </source>
</evidence>
<dbReference type="Proteomes" id="UP000070133">
    <property type="component" value="Unassembled WGS sequence"/>
</dbReference>
<dbReference type="PROSITE" id="PS50076">
    <property type="entry name" value="DNAJ_2"/>
    <property type="match status" value="1"/>
</dbReference>
<accession>A0A139H840</accession>
<dbReference type="EMBL" id="LFZN01000109">
    <property type="protein sequence ID" value="KXS98633.1"/>
    <property type="molecule type" value="Genomic_DNA"/>
</dbReference>
<dbReference type="InterPro" id="IPR001623">
    <property type="entry name" value="DnaJ_domain"/>
</dbReference>
<dbReference type="InterPro" id="IPR050817">
    <property type="entry name" value="DjlA_DnaK_co-chaperone"/>
</dbReference>
<name>A0A139H840_9PEZI</name>
<evidence type="ECO:0000313" key="2">
    <source>
        <dbReference type="EMBL" id="KXS98633.1"/>
    </source>
</evidence>
<organism evidence="2 3">
    <name type="scientific">Pseudocercospora eumusae</name>
    <dbReference type="NCBI Taxonomy" id="321146"/>
    <lineage>
        <taxon>Eukaryota</taxon>
        <taxon>Fungi</taxon>
        <taxon>Dikarya</taxon>
        <taxon>Ascomycota</taxon>
        <taxon>Pezizomycotina</taxon>
        <taxon>Dothideomycetes</taxon>
        <taxon>Dothideomycetidae</taxon>
        <taxon>Mycosphaerellales</taxon>
        <taxon>Mycosphaerellaceae</taxon>
        <taxon>Pseudocercospora</taxon>
    </lineage>
</organism>
<dbReference type="PRINTS" id="PR00625">
    <property type="entry name" value="JDOMAIN"/>
</dbReference>
<proteinExistence type="predicted"/>